<dbReference type="GO" id="GO:0005886">
    <property type="term" value="C:plasma membrane"/>
    <property type="evidence" value="ECO:0007669"/>
    <property type="project" value="UniProtKB-SubCell"/>
</dbReference>
<comment type="similarity">
    <text evidence="1 7">Belongs to the Lgt family.</text>
</comment>
<organism evidence="8 9">
    <name type="scientific">Candidatus Erwinia haradaeae</name>
    <dbReference type="NCBI Taxonomy" id="1922217"/>
    <lineage>
        <taxon>Bacteria</taxon>
        <taxon>Pseudomonadati</taxon>
        <taxon>Pseudomonadota</taxon>
        <taxon>Gammaproteobacteria</taxon>
        <taxon>Enterobacterales</taxon>
        <taxon>Erwiniaceae</taxon>
        <taxon>Erwinia</taxon>
    </lineage>
</organism>
<feature type="transmembrane region" description="Helical" evidence="7">
    <location>
        <begin position="23"/>
        <end position="39"/>
    </location>
</feature>
<dbReference type="PANTHER" id="PTHR30589:SF0">
    <property type="entry name" value="PHOSPHATIDYLGLYCEROL--PROLIPOPROTEIN DIACYLGLYCERYL TRANSFERASE"/>
    <property type="match status" value="1"/>
</dbReference>
<dbReference type="AlphaFoldDB" id="A0A451CYU6"/>
<dbReference type="Pfam" id="PF01790">
    <property type="entry name" value="LGT"/>
    <property type="match status" value="1"/>
</dbReference>
<keyword evidence="3 7" id="KW-0808">Transferase</keyword>
<accession>A0A451CYU6</accession>
<comment type="function">
    <text evidence="7">Catalyzes the transfer of the diacylglyceryl group from phosphatidylglycerol to the sulfhydryl group of the N-terminal cysteine of a prolipoprotein, the first step in the formation of mature lipoproteins.</text>
</comment>
<dbReference type="Proteomes" id="UP000294364">
    <property type="component" value="Chromosome"/>
</dbReference>
<evidence type="ECO:0000256" key="5">
    <source>
        <dbReference type="ARBA" id="ARBA00022989"/>
    </source>
</evidence>
<sequence length="284" mass="32927">MSNHYLSFPHVNPVMLSFGPFSLHWYGLMYLISFIFVRWMAIRRVSYFGYSWAKDDIDLLLYISFFGVFLGGRLGYVLFYNLPFFLNNPLDIFKIWNGGMSFHGGLIGVILAILIFSYRTKRHFLQVSDFIAPTIPFGLGAGRFGNYINGELWGRVNFDLPWSMLFPGSRNMDISLTEIHAEWKDLLLTYGSLPRHPSQLYELILEGVLLFIILNVFIMNKNRPLGSVSGLFLISYSFLRIISEYFREPDVQLGLFYGISMGQILSIPMMVVGMIMMMRAYRHY</sequence>
<evidence type="ECO:0000256" key="7">
    <source>
        <dbReference type="HAMAP-Rule" id="MF_01147"/>
    </source>
</evidence>
<feature type="transmembrane region" description="Helical" evidence="7">
    <location>
        <begin position="255"/>
        <end position="278"/>
    </location>
</feature>
<dbReference type="InterPro" id="IPR001640">
    <property type="entry name" value="Lgt"/>
</dbReference>
<name>A0A451CYU6_9GAMM</name>
<evidence type="ECO:0000313" key="8">
    <source>
        <dbReference type="EMBL" id="VFP78350.1"/>
    </source>
</evidence>
<feature type="binding site" evidence="7">
    <location>
        <position position="143"/>
    </location>
    <ligand>
        <name>a 1,2-diacyl-sn-glycero-3-phospho-(1'-sn-glycerol)</name>
        <dbReference type="ChEBI" id="CHEBI:64716"/>
    </ligand>
</feature>
<reference evidence="8 9" key="1">
    <citation type="submission" date="2019-02" db="EMBL/GenBank/DDBJ databases">
        <authorList>
            <person name="Manzano-Marin A."/>
            <person name="Manzano-Marin A."/>
        </authorList>
    </citation>
    <scope>NUCLEOTIDE SEQUENCE [LARGE SCALE GENOMIC DNA]</scope>
    <source>
        <strain evidence="8 9">ErCicurtihirsuta</strain>
    </source>
</reference>
<feature type="transmembrane region" description="Helical" evidence="7">
    <location>
        <begin position="59"/>
        <end position="80"/>
    </location>
</feature>
<feature type="transmembrane region" description="Helical" evidence="7">
    <location>
        <begin position="200"/>
        <end position="218"/>
    </location>
</feature>
<dbReference type="OrthoDB" id="871140at2"/>
<dbReference type="PANTHER" id="PTHR30589">
    <property type="entry name" value="PROLIPOPROTEIN DIACYLGLYCERYL TRANSFERASE"/>
    <property type="match status" value="1"/>
</dbReference>
<evidence type="ECO:0000313" key="9">
    <source>
        <dbReference type="Proteomes" id="UP000294364"/>
    </source>
</evidence>
<feature type="transmembrane region" description="Helical" evidence="7">
    <location>
        <begin position="130"/>
        <end position="148"/>
    </location>
</feature>
<dbReference type="NCBIfam" id="TIGR00544">
    <property type="entry name" value="lgt"/>
    <property type="match status" value="1"/>
</dbReference>
<evidence type="ECO:0000256" key="1">
    <source>
        <dbReference type="ARBA" id="ARBA00007150"/>
    </source>
</evidence>
<evidence type="ECO:0000256" key="3">
    <source>
        <dbReference type="ARBA" id="ARBA00022679"/>
    </source>
</evidence>
<feature type="transmembrane region" description="Helical" evidence="7">
    <location>
        <begin position="100"/>
        <end position="118"/>
    </location>
</feature>
<dbReference type="EMBL" id="LR217698">
    <property type="protein sequence ID" value="VFP78350.1"/>
    <property type="molecule type" value="Genomic_DNA"/>
</dbReference>
<evidence type="ECO:0000256" key="4">
    <source>
        <dbReference type="ARBA" id="ARBA00022692"/>
    </source>
</evidence>
<proteinExistence type="inferred from homology"/>
<keyword evidence="5 7" id="KW-1133">Transmembrane helix</keyword>
<dbReference type="GO" id="GO:0042158">
    <property type="term" value="P:lipoprotein biosynthetic process"/>
    <property type="evidence" value="ECO:0007669"/>
    <property type="project" value="UniProtKB-UniRule"/>
</dbReference>
<dbReference type="PROSITE" id="PS01311">
    <property type="entry name" value="LGT"/>
    <property type="match status" value="1"/>
</dbReference>
<evidence type="ECO:0000256" key="6">
    <source>
        <dbReference type="ARBA" id="ARBA00023136"/>
    </source>
</evidence>
<comment type="pathway">
    <text evidence="7">Protein modification; lipoprotein biosynthesis (diacylglyceryl transfer).</text>
</comment>
<evidence type="ECO:0000256" key="2">
    <source>
        <dbReference type="ARBA" id="ARBA00022475"/>
    </source>
</evidence>
<keyword evidence="2 7" id="KW-1003">Cell membrane</keyword>
<keyword evidence="6 7" id="KW-0472">Membrane</keyword>
<dbReference type="GO" id="GO:0008961">
    <property type="term" value="F:phosphatidylglycerol-prolipoprotein diacylglyceryl transferase activity"/>
    <property type="evidence" value="ECO:0007669"/>
    <property type="project" value="UniProtKB-UniRule"/>
</dbReference>
<dbReference type="UniPathway" id="UPA00664"/>
<gene>
    <name evidence="7 8" type="primary">lgt</name>
    <name evidence="8" type="ORF">ERCICURT3053_014</name>
</gene>
<comment type="subcellular location">
    <subcellularLocation>
        <location evidence="7">Cell membrane</location>
        <topology evidence="7">Multi-pass membrane protein</topology>
    </subcellularLocation>
</comment>
<protein>
    <recommendedName>
        <fullName evidence="7">Phosphatidylglycerol--prolipoprotein diacylglyceryl transferase</fullName>
        <ecNumber evidence="7">2.5.1.145</ecNumber>
    </recommendedName>
</protein>
<keyword evidence="8" id="KW-0449">Lipoprotein</keyword>
<keyword evidence="8" id="KW-0328">Glycosyltransferase</keyword>
<feature type="transmembrane region" description="Helical" evidence="7">
    <location>
        <begin position="225"/>
        <end position="243"/>
    </location>
</feature>
<dbReference type="HAMAP" id="MF_01147">
    <property type="entry name" value="Lgt"/>
    <property type="match status" value="1"/>
</dbReference>
<keyword evidence="4 7" id="KW-0812">Transmembrane</keyword>
<dbReference type="RefSeq" id="WP_157991742.1">
    <property type="nucleotide sequence ID" value="NZ_LR217698.1"/>
</dbReference>
<comment type="catalytic activity">
    <reaction evidence="7">
        <text>L-cysteinyl-[prolipoprotein] + a 1,2-diacyl-sn-glycero-3-phospho-(1'-sn-glycerol) = an S-1,2-diacyl-sn-glyceryl-L-cysteinyl-[prolipoprotein] + sn-glycerol 1-phosphate + H(+)</text>
        <dbReference type="Rhea" id="RHEA:56712"/>
        <dbReference type="Rhea" id="RHEA-COMP:14679"/>
        <dbReference type="Rhea" id="RHEA-COMP:14680"/>
        <dbReference type="ChEBI" id="CHEBI:15378"/>
        <dbReference type="ChEBI" id="CHEBI:29950"/>
        <dbReference type="ChEBI" id="CHEBI:57685"/>
        <dbReference type="ChEBI" id="CHEBI:64716"/>
        <dbReference type="ChEBI" id="CHEBI:140658"/>
        <dbReference type="EC" id="2.5.1.145"/>
    </reaction>
</comment>
<dbReference type="EC" id="2.5.1.145" evidence="7"/>